<dbReference type="AlphaFoldDB" id="A0A4R0V7C4"/>
<accession>A0A4R0V7C4</accession>
<evidence type="ECO:0000313" key="2">
    <source>
        <dbReference type="Proteomes" id="UP000292478"/>
    </source>
</evidence>
<name>A0A4R0V7C4_BIFLL</name>
<evidence type="ECO:0000313" key="1">
    <source>
        <dbReference type="EMBL" id="TCF59702.1"/>
    </source>
</evidence>
<protein>
    <submittedName>
        <fullName evidence="1">Integrase core domain protein</fullName>
    </submittedName>
</protein>
<dbReference type="EMBL" id="SHTC01000009">
    <property type="protein sequence ID" value="TCF59702.1"/>
    <property type="molecule type" value="Genomic_DNA"/>
</dbReference>
<proteinExistence type="predicted"/>
<dbReference type="Proteomes" id="UP000292478">
    <property type="component" value="Unassembled WGS sequence"/>
</dbReference>
<reference evidence="1 2" key="1">
    <citation type="journal article" date="2018" name="Sci. Rep.">
        <title>Genomic diversity and distribution of Bifidobacterium longum subsp. longum across the human lifespan.</title>
        <authorList>
            <person name="Odamaki T."/>
            <person name="Bottacini F."/>
            <person name="Kato K."/>
            <person name="Mitsuyama E."/>
            <person name="Yoshida K."/>
            <person name="Horigome A."/>
            <person name="Xiao J.Z."/>
            <person name="van Sinderen D."/>
        </authorList>
    </citation>
    <scope>NUCLEOTIDE SEQUENCE [LARGE SCALE GENOMIC DNA]</scope>
    <source>
        <strain evidence="1 2">MCC10113</strain>
    </source>
</reference>
<comment type="caution">
    <text evidence="1">The sequence shown here is derived from an EMBL/GenBank/DDBJ whole genome shotgun (WGS) entry which is preliminary data.</text>
</comment>
<gene>
    <name evidence="1" type="ORF">MCC10113_0448</name>
</gene>
<organism evidence="1 2">
    <name type="scientific">Bifidobacterium longum subsp. longum</name>
    <dbReference type="NCBI Taxonomy" id="1679"/>
    <lineage>
        <taxon>Bacteria</taxon>
        <taxon>Bacillati</taxon>
        <taxon>Actinomycetota</taxon>
        <taxon>Actinomycetes</taxon>
        <taxon>Bifidobacteriales</taxon>
        <taxon>Bifidobacteriaceae</taxon>
        <taxon>Bifidobacterium</taxon>
    </lineage>
</organism>
<sequence>MSDDWIGYNVLDWFMRDMTTKELIIMADPNRPRHYEEEFKRQIVQS</sequence>